<protein>
    <recommendedName>
        <fullName evidence="5">MHC class I-like antigen recognition-like domain-containing protein</fullName>
    </recommendedName>
</protein>
<evidence type="ECO:0000256" key="1">
    <source>
        <dbReference type="ARBA" id="ARBA00023180"/>
    </source>
</evidence>
<keyword evidence="4" id="KW-1185">Reference proteome</keyword>
<dbReference type="InParanoid" id="H0ZXI4"/>
<dbReference type="InterPro" id="IPR011162">
    <property type="entry name" value="MHC_I/II-like_Ag-recog"/>
</dbReference>
<organism evidence="3 4">
    <name type="scientific">Taeniopygia guttata</name>
    <name type="common">Zebra finch</name>
    <name type="synonym">Poephila guttata</name>
    <dbReference type="NCBI Taxonomy" id="59729"/>
    <lineage>
        <taxon>Eukaryota</taxon>
        <taxon>Metazoa</taxon>
        <taxon>Chordata</taxon>
        <taxon>Craniata</taxon>
        <taxon>Vertebrata</taxon>
        <taxon>Euteleostomi</taxon>
        <taxon>Archelosauria</taxon>
        <taxon>Archosauria</taxon>
        <taxon>Dinosauria</taxon>
        <taxon>Saurischia</taxon>
        <taxon>Theropoda</taxon>
        <taxon>Coelurosauria</taxon>
        <taxon>Aves</taxon>
        <taxon>Neognathae</taxon>
        <taxon>Neoaves</taxon>
        <taxon>Telluraves</taxon>
        <taxon>Australaves</taxon>
        <taxon>Passeriformes</taxon>
        <taxon>Passeroidea</taxon>
        <taxon>Estrildidae</taxon>
        <taxon>Estrildinae</taxon>
        <taxon>Taeniopygia</taxon>
    </lineage>
</organism>
<evidence type="ECO:0000313" key="3">
    <source>
        <dbReference type="Ensembl" id="ENSTGUP00000015335.2"/>
    </source>
</evidence>
<name>H0ZXI4_TAEGU</name>
<feature type="region of interest" description="Disordered" evidence="2">
    <location>
        <begin position="101"/>
        <end position="130"/>
    </location>
</feature>
<evidence type="ECO:0000256" key="2">
    <source>
        <dbReference type="SAM" id="MobiDB-lite"/>
    </source>
</evidence>
<dbReference type="Ensembl" id="ENSTGUT00000015586.2">
    <property type="protein sequence ID" value="ENSTGUP00000015335.2"/>
    <property type="gene ID" value="ENSTGUG00000014985.2"/>
</dbReference>
<evidence type="ECO:0000313" key="4">
    <source>
        <dbReference type="Proteomes" id="UP000007754"/>
    </source>
</evidence>
<accession>H0ZXI4</accession>
<reference evidence="3" key="1">
    <citation type="submission" date="2025-08" db="UniProtKB">
        <authorList>
            <consortium name="Ensembl"/>
        </authorList>
    </citation>
    <scope>IDENTIFICATION</scope>
</reference>
<dbReference type="Proteomes" id="UP000007754">
    <property type="component" value="Unplaced"/>
</dbReference>
<dbReference type="InterPro" id="IPR037055">
    <property type="entry name" value="MHC_I-like_Ag-recog_sf"/>
</dbReference>
<sequence length="130" mass="13691">PSPQPLLSSHSGALAPPFLVLHSLQFLEVALSEPGLGVPQSLIVGDVDGTPRERCGSEWGRMEAQTPGMGAGAEPGYWDSQSWDIGIARAGILGQPELGYWDSHTQDTGTARAGILGQPDPAQRRELAHG</sequence>
<dbReference type="GeneTree" id="ENSGT00990000206779"/>
<dbReference type="Gene3D" id="3.30.500.10">
    <property type="entry name" value="MHC class I-like antigen recognition-like"/>
    <property type="match status" value="1"/>
</dbReference>
<dbReference type="STRING" id="59729.ENSTGUP00000015335"/>
<dbReference type="HOGENOM" id="CLU_047501_0_1_1"/>
<dbReference type="OMA" id="ERCGSEW"/>
<reference evidence="3" key="2">
    <citation type="submission" date="2025-09" db="UniProtKB">
        <authorList>
            <consortium name="Ensembl"/>
        </authorList>
    </citation>
    <scope>IDENTIFICATION</scope>
</reference>
<keyword evidence="1" id="KW-0325">Glycoprotein</keyword>
<evidence type="ECO:0008006" key="5">
    <source>
        <dbReference type="Google" id="ProtNLM"/>
    </source>
</evidence>
<dbReference type="SUPFAM" id="SSF54452">
    <property type="entry name" value="MHC antigen-recognition domain"/>
    <property type="match status" value="1"/>
</dbReference>
<dbReference type="AlphaFoldDB" id="H0ZXI4"/>
<proteinExistence type="predicted"/>